<dbReference type="InterPro" id="IPR004843">
    <property type="entry name" value="Calcineurin-like_PHP"/>
</dbReference>
<evidence type="ECO:0000313" key="3">
    <source>
        <dbReference type="Proteomes" id="UP001147733"/>
    </source>
</evidence>
<reference evidence="2" key="1">
    <citation type="submission" date="2022-11" db="EMBL/GenBank/DDBJ databases">
        <authorList>
            <person name="Petersen C."/>
        </authorList>
    </citation>
    <scope>NUCLEOTIDE SEQUENCE</scope>
    <source>
        <strain evidence="2">IBT 23319</strain>
    </source>
</reference>
<accession>A0A9W9NXR3</accession>
<reference evidence="2" key="2">
    <citation type="journal article" date="2023" name="IMA Fungus">
        <title>Comparative genomic study of the Penicillium genus elucidates a diverse pangenome and 15 lateral gene transfer events.</title>
        <authorList>
            <person name="Petersen C."/>
            <person name="Sorensen T."/>
            <person name="Nielsen M.R."/>
            <person name="Sondergaard T.E."/>
            <person name="Sorensen J.L."/>
            <person name="Fitzpatrick D.A."/>
            <person name="Frisvad J.C."/>
            <person name="Nielsen K.L."/>
        </authorList>
    </citation>
    <scope>NUCLEOTIDE SEQUENCE</scope>
    <source>
        <strain evidence="2">IBT 23319</strain>
    </source>
</reference>
<dbReference type="InterPro" id="IPR051693">
    <property type="entry name" value="UPF0046_metallophosphoest"/>
</dbReference>
<evidence type="ECO:0000259" key="1">
    <source>
        <dbReference type="Pfam" id="PF00149"/>
    </source>
</evidence>
<keyword evidence="3" id="KW-1185">Reference proteome</keyword>
<dbReference type="GO" id="GO:0016787">
    <property type="term" value="F:hydrolase activity"/>
    <property type="evidence" value="ECO:0007669"/>
    <property type="project" value="InterPro"/>
</dbReference>
<dbReference type="PANTHER" id="PTHR12905:SF0">
    <property type="entry name" value="CALCINEURIN-LIKE PHOSPHOESTERASE DOMAIN-CONTAINING PROTEIN"/>
    <property type="match status" value="1"/>
</dbReference>
<feature type="domain" description="Calcineurin-like phosphoesterase" evidence="1">
    <location>
        <begin position="15"/>
        <end position="270"/>
    </location>
</feature>
<dbReference type="OrthoDB" id="630188at2759"/>
<dbReference type="GeneID" id="81384411"/>
<evidence type="ECO:0000313" key="2">
    <source>
        <dbReference type="EMBL" id="KAJ5231738.1"/>
    </source>
</evidence>
<sequence>MASLAGNQTAGIKTRICMISDTHTTIPYAASEKNHAFRNPLPKADILLHAGDLTKVGYRTEHEETVAMLKAAPAELKLVIAGNHDITLDEEYFLRRGYRRHRKTAYFGSNDIPLEQDEKSRLDVIRNGTVPHSNELKAYVHSNKDLYTNESARAAGIRYLEEGIHTFTLSSGAKFTVYASPYQPEFCGWAFAYERDEDRFNYPLPGSTAPIPRNPVPDFPSVDIMLTHGPPAGVLDVVGLEKQHHVGCGHLMRAAERARPRLYLFGHIHEGWGAVRGSYDAFSDRGLSQENIPADPENMLEHRGVYLDVSSTSRRPLAFGKETLFVNASIVDLCYRPVNAPWVVDLDLPVA</sequence>
<dbReference type="EMBL" id="JAPQKT010000005">
    <property type="protein sequence ID" value="KAJ5231738.1"/>
    <property type="molecule type" value="Genomic_DNA"/>
</dbReference>
<dbReference type="Proteomes" id="UP001147733">
    <property type="component" value="Unassembled WGS sequence"/>
</dbReference>
<dbReference type="SUPFAM" id="SSF56300">
    <property type="entry name" value="Metallo-dependent phosphatases"/>
    <property type="match status" value="1"/>
</dbReference>
<comment type="caution">
    <text evidence="2">The sequence shown here is derived from an EMBL/GenBank/DDBJ whole genome shotgun (WGS) entry which is preliminary data.</text>
</comment>
<protein>
    <recommendedName>
        <fullName evidence="1">Calcineurin-like phosphoesterase domain-containing protein</fullName>
    </recommendedName>
</protein>
<dbReference type="InterPro" id="IPR029052">
    <property type="entry name" value="Metallo-depent_PP-like"/>
</dbReference>
<dbReference type="RefSeq" id="XP_056500482.1">
    <property type="nucleotide sequence ID" value="XM_056645244.1"/>
</dbReference>
<dbReference type="Pfam" id="PF00149">
    <property type="entry name" value="Metallophos"/>
    <property type="match status" value="1"/>
</dbReference>
<name>A0A9W9NXR3_PENCI</name>
<dbReference type="PANTHER" id="PTHR12905">
    <property type="entry name" value="METALLOPHOSPHOESTERASE"/>
    <property type="match status" value="1"/>
</dbReference>
<dbReference type="AlphaFoldDB" id="A0A9W9NXR3"/>
<gene>
    <name evidence="2" type="ORF">N7469_006326</name>
</gene>
<organism evidence="2 3">
    <name type="scientific">Penicillium citrinum</name>
    <dbReference type="NCBI Taxonomy" id="5077"/>
    <lineage>
        <taxon>Eukaryota</taxon>
        <taxon>Fungi</taxon>
        <taxon>Dikarya</taxon>
        <taxon>Ascomycota</taxon>
        <taxon>Pezizomycotina</taxon>
        <taxon>Eurotiomycetes</taxon>
        <taxon>Eurotiomycetidae</taxon>
        <taxon>Eurotiales</taxon>
        <taxon>Aspergillaceae</taxon>
        <taxon>Penicillium</taxon>
    </lineage>
</organism>
<dbReference type="Gene3D" id="3.60.21.10">
    <property type="match status" value="1"/>
</dbReference>
<proteinExistence type="predicted"/>